<evidence type="ECO:0000256" key="1">
    <source>
        <dbReference type="ARBA" id="ARBA00004173"/>
    </source>
</evidence>
<evidence type="ECO:0000256" key="2">
    <source>
        <dbReference type="ARBA" id="ARBA00004496"/>
    </source>
</evidence>
<dbReference type="InterPro" id="IPR003959">
    <property type="entry name" value="ATPase_AAA_core"/>
</dbReference>
<gene>
    <name evidence="14" type="ORF">D9619_005666</name>
</gene>
<evidence type="ECO:0000256" key="3">
    <source>
        <dbReference type="ARBA" id="ARBA00006155"/>
    </source>
</evidence>
<evidence type="ECO:0000256" key="4">
    <source>
        <dbReference type="ARBA" id="ARBA00006914"/>
    </source>
</evidence>
<dbReference type="FunFam" id="3.40.50.300:FF:000027">
    <property type="entry name" value="26S protease regulatory subunit 7"/>
    <property type="match status" value="1"/>
</dbReference>
<feature type="region of interest" description="Disordered" evidence="11">
    <location>
        <begin position="744"/>
        <end position="771"/>
    </location>
</feature>
<dbReference type="Gene3D" id="1.10.8.60">
    <property type="match status" value="1"/>
</dbReference>
<keyword evidence="5" id="KW-0963">Cytoplasm</keyword>
<dbReference type="EMBL" id="JAACJJ010000001">
    <property type="protein sequence ID" value="KAF5330354.1"/>
    <property type="molecule type" value="Genomic_DNA"/>
</dbReference>
<dbReference type="SUPFAM" id="SSF55874">
    <property type="entry name" value="ATPase domain of HSP90 chaperone/DNA topoisomerase II/histidine kinase"/>
    <property type="match status" value="1"/>
</dbReference>
<feature type="region of interest" description="Disordered" evidence="11">
    <location>
        <begin position="808"/>
        <end position="833"/>
    </location>
</feature>
<dbReference type="Gene3D" id="3.30.565.10">
    <property type="entry name" value="Histidine kinase-like ATPase, C-terminal domain"/>
    <property type="match status" value="1"/>
</dbReference>
<dbReference type="PROSITE" id="PS00674">
    <property type="entry name" value="AAA"/>
    <property type="match status" value="1"/>
</dbReference>
<dbReference type="FunFam" id="2.40.50.140:FF:000440">
    <property type="entry name" value="26S protease regulatory subunit 7"/>
    <property type="match status" value="1"/>
</dbReference>
<dbReference type="GO" id="GO:0005524">
    <property type="term" value="F:ATP binding"/>
    <property type="evidence" value="ECO:0007669"/>
    <property type="project" value="UniProtKB-KW"/>
</dbReference>
<dbReference type="InterPro" id="IPR012340">
    <property type="entry name" value="NA-bd_OB-fold"/>
</dbReference>
<organism evidence="14 15">
    <name type="scientific">Psilocybe cf. subviscida</name>
    <dbReference type="NCBI Taxonomy" id="2480587"/>
    <lineage>
        <taxon>Eukaryota</taxon>
        <taxon>Fungi</taxon>
        <taxon>Dikarya</taxon>
        <taxon>Basidiomycota</taxon>
        <taxon>Agaricomycotina</taxon>
        <taxon>Agaricomycetes</taxon>
        <taxon>Agaricomycetidae</taxon>
        <taxon>Agaricales</taxon>
        <taxon>Agaricineae</taxon>
        <taxon>Strophariaceae</taxon>
        <taxon>Psilocybe</taxon>
    </lineage>
</organism>
<dbReference type="Proteomes" id="UP000567179">
    <property type="component" value="Unassembled WGS sequence"/>
</dbReference>
<keyword evidence="7" id="KW-0067">ATP-binding</keyword>
<dbReference type="FunFam" id="1.10.8.60:FF:000005">
    <property type="entry name" value="26S protease regulatory subunit 7"/>
    <property type="match status" value="1"/>
</dbReference>
<dbReference type="CDD" id="cd19502">
    <property type="entry name" value="RecA-like_PAN_like"/>
    <property type="match status" value="1"/>
</dbReference>
<reference evidence="14 15" key="1">
    <citation type="journal article" date="2020" name="ISME J.">
        <title>Uncovering the hidden diversity of litter-decomposition mechanisms in mushroom-forming fungi.</title>
        <authorList>
            <person name="Floudas D."/>
            <person name="Bentzer J."/>
            <person name="Ahren D."/>
            <person name="Johansson T."/>
            <person name="Persson P."/>
            <person name="Tunlid A."/>
        </authorList>
    </citation>
    <scope>NUCLEOTIDE SEQUENCE [LARGE SCALE GENOMIC DNA]</scope>
    <source>
        <strain evidence="14 15">CBS 101986</strain>
    </source>
</reference>
<dbReference type="InterPro" id="IPR036890">
    <property type="entry name" value="HATPase_C_sf"/>
</dbReference>
<dbReference type="InterPro" id="IPR018955">
    <property type="entry name" value="BCDHK/PDK_N"/>
</dbReference>
<dbReference type="SUPFAM" id="SSF52540">
    <property type="entry name" value="P-loop containing nucleoside triphosphate hydrolases"/>
    <property type="match status" value="1"/>
</dbReference>
<keyword evidence="15" id="KW-1185">Reference proteome</keyword>
<dbReference type="GO" id="GO:0008540">
    <property type="term" value="C:proteasome regulatory particle, base subcomplex"/>
    <property type="evidence" value="ECO:0007669"/>
    <property type="project" value="UniProtKB-ARBA"/>
</dbReference>
<dbReference type="InterPro" id="IPR048723">
    <property type="entry name" value="OB_PRS7"/>
</dbReference>
<dbReference type="GO" id="GO:0005739">
    <property type="term" value="C:mitochondrion"/>
    <property type="evidence" value="ECO:0007669"/>
    <property type="project" value="UniProtKB-SubCell"/>
</dbReference>
<comment type="similarity">
    <text evidence="3">Belongs to the PDK/BCKDK protein kinase family.</text>
</comment>
<name>A0A8H5BW58_9AGAR</name>
<dbReference type="Gene3D" id="1.20.140.20">
    <property type="entry name" value="Alpha-ketoacid/pyruvate dehydrogenase kinase, N-terminal domain"/>
    <property type="match status" value="1"/>
</dbReference>
<sequence length="907" mass="99964">MMTGRSVGHLQLGITLSAGLIHMFPDEKKADAKDDEKIVALDDSDIQILKTYGQGPYAGKLRDVEKDIKDIQKRINEKLGVKESDTGLASPNLWDLAADRQRMGEEHPLQVARCTKIIPKDPKLAEAARSVNAAGALQGQKGADEQDKYVINIKQIAKFVVGLGDRVAATDIEEGMRVGVDRTKYQIQIPLPPKIDASVTMMQVEEKPDVTYSDVGGCKEQIEKLREVVETPLLSPERFVNLGIDPPKGILLFGPPGTGKTLCARAVANRTDATFIRVIGSELVQKYVGEGARMVRELFEMARSKKACIIFFDEVDAIGGARFDDGAGGDNEVQRTMLELINQLDGFDPRGNIKVLMATNRPDTLDPALLRPGRLDRRVEFSLPDNEGRAHILRIHARSMSVERDIRFDLIARLCPNTTGAELRSVATEAGMFAIRARRKVASERDFLDAVEKVLMVLSPRRVNPTVILRKKTDGLFHTHRNLSYQRRPPQPSSEITNLLQQYENVAPRPLNLGELLSFARPLTPESVLSSVSYSLSELPRRLSTRVRSLEALPFIVGTNPYVTRTLEAYKESFQFLATHPQVTTLEENRQFVEQLAALVQRHANDIPTMAKGVLKDSFFSFQECSRYMSPTQISNFLDGAIRNRISVRLIAEQHIAVSQTLDRPNDHPSDYVGVVDLHCSPKKMIEMCGSFVTDLCEATLGASPIIEIDGHRDATFPYVPVHLEYILTEILKNSFRATVEHRNKHRRSGPLPPVIITISPPQSVPLGGPEEKSTYLSMRIRDQGGGVQPSNLERIFSYAFTTAGRGANHDKDNDDGGPYAAQHVGGSAAISGGSGSGDSGLFGEITSQGIQTGMGTIAGLGYGLPMSRLYAKYFGGSLDFFSLEGWGSDVYVKLRCLDEAGDSKID</sequence>
<evidence type="ECO:0000256" key="6">
    <source>
        <dbReference type="ARBA" id="ARBA00022741"/>
    </source>
</evidence>
<dbReference type="InterPro" id="IPR041569">
    <property type="entry name" value="AAA_lid_3"/>
</dbReference>
<keyword evidence="8" id="KW-0647">Proteasome</keyword>
<dbReference type="SMART" id="SM00387">
    <property type="entry name" value="HATPase_c"/>
    <property type="match status" value="1"/>
</dbReference>
<comment type="caution">
    <text evidence="14">The sequence shown here is derived from an EMBL/GenBank/DDBJ whole genome shotgun (WGS) entry which is preliminary data.</text>
</comment>
<dbReference type="InterPro" id="IPR003594">
    <property type="entry name" value="HATPase_dom"/>
</dbReference>
<dbReference type="InterPro" id="IPR003593">
    <property type="entry name" value="AAA+_ATPase"/>
</dbReference>
<evidence type="ECO:0000256" key="7">
    <source>
        <dbReference type="ARBA" id="ARBA00022840"/>
    </source>
</evidence>
<accession>A0A8H5BW58</accession>
<feature type="domain" description="Histidine kinase/HSP90-like ATPase" evidence="13">
    <location>
        <begin position="719"/>
        <end position="899"/>
    </location>
</feature>
<evidence type="ECO:0000259" key="12">
    <source>
        <dbReference type="SMART" id="SM00382"/>
    </source>
</evidence>
<dbReference type="AlphaFoldDB" id="A0A8H5BW58"/>
<evidence type="ECO:0000313" key="14">
    <source>
        <dbReference type="EMBL" id="KAF5330354.1"/>
    </source>
</evidence>
<dbReference type="Pfam" id="PF00004">
    <property type="entry name" value="AAA"/>
    <property type="match status" value="1"/>
</dbReference>
<keyword evidence="6" id="KW-0547">Nucleotide-binding</keyword>
<dbReference type="InterPro" id="IPR036784">
    <property type="entry name" value="AK/P_DHK_N_sf"/>
</dbReference>
<dbReference type="SUPFAM" id="SSF69012">
    <property type="entry name" value="alpha-ketoacid dehydrogenase kinase, N-terminal domain"/>
    <property type="match status" value="1"/>
</dbReference>
<dbReference type="SMART" id="SM00382">
    <property type="entry name" value="AAA"/>
    <property type="match status" value="1"/>
</dbReference>
<protein>
    <recommendedName>
        <fullName evidence="10">26S proteasome regulatory subunit 7 homolog</fullName>
    </recommendedName>
</protein>
<evidence type="ECO:0000256" key="10">
    <source>
        <dbReference type="ARBA" id="ARBA00067449"/>
    </source>
</evidence>
<dbReference type="GO" id="GO:0016887">
    <property type="term" value="F:ATP hydrolysis activity"/>
    <property type="evidence" value="ECO:0007669"/>
    <property type="project" value="InterPro"/>
</dbReference>
<dbReference type="Pfam" id="PF17862">
    <property type="entry name" value="AAA_lid_3"/>
    <property type="match status" value="1"/>
</dbReference>
<evidence type="ECO:0000256" key="11">
    <source>
        <dbReference type="SAM" id="MobiDB-lite"/>
    </source>
</evidence>
<feature type="domain" description="AAA+ ATPase" evidence="12">
    <location>
        <begin position="246"/>
        <end position="385"/>
    </location>
</feature>
<dbReference type="PANTHER" id="PTHR23073">
    <property type="entry name" value="26S PROTEASOME REGULATORY SUBUNIT"/>
    <property type="match status" value="1"/>
</dbReference>
<keyword evidence="9" id="KW-0496">Mitochondrion</keyword>
<dbReference type="Pfam" id="PF21236">
    <property type="entry name" value="OB_PRS7"/>
    <property type="match status" value="1"/>
</dbReference>
<evidence type="ECO:0000313" key="15">
    <source>
        <dbReference type="Proteomes" id="UP000567179"/>
    </source>
</evidence>
<evidence type="ECO:0000256" key="9">
    <source>
        <dbReference type="ARBA" id="ARBA00023128"/>
    </source>
</evidence>
<dbReference type="Pfam" id="PF10436">
    <property type="entry name" value="BCDHK_Adom3"/>
    <property type="match status" value="1"/>
</dbReference>
<evidence type="ECO:0000259" key="13">
    <source>
        <dbReference type="SMART" id="SM00387"/>
    </source>
</evidence>
<evidence type="ECO:0000256" key="8">
    <source>
        <dbReference type="ARBA" id="ARBA00022942"/>
    </source>
</evidence>
<comment type="subcellular location">
    <subcellularLocation>
        <location evidence="2">Cytoplasm</location>
    </subcellularLocation>
    <subcellularLocation>
        <location evidence="1">Mitochondrion</location>
    </subcellularLocation>
</comment>
<evidence type="ECO:0000256" key="5">
    <source>
        <dbReference type="ARBA" id="ARBA00022490"/>
    </source>
</evidence>
<dbReference type="OrthoDB" id="1937997at2759"/>
<proteinExistence type="inferred from homology"/>
<dbReference type="InterPro" id="IPR050221">
    <property type="entry name" value="26S_Proteasome_ATPase"/>
</dbReference>
<dbReference type="Gene3D" id="3.40.50.300">
    <property type="entry name" value="P-loop containing nucleotide triphosphate hydrolases"/>
    <property type="match status" value="1"/>
</dbReference>
<dbReference type="InterPro" id="IPR027417">
    <property type="entry name" value="P-loop_NTPase"/>
</dbReference>
<comment type="similarity">
    <text evidence="4">Belongs to the AAA ATPase family.</text>
</comment>
<dbReference type="Gene3D" id="2.40.50.140">
    <property type="entry name" value="Nucleic acid-binding proteins"/>
    <property type="match status" value="1"/>
</dbReference>
<dbReference type="InterPro" id="IPR003960">
    <property type="entry name" value="ATPase_AAA_CS"/>
</dbReference>